<keyword evidence="2" id="KW-1185">Reference proteome</keyword>
<organism evidence="1 2">
    <name type="scientific">Ambrosiozyma monospora</name>
    <name type="common">Yeast</name>
    <name type="synonym">Endomycopsis monosporus</name>
    <dbReference type="NCBI Taxonomy" id="43982"/>
    <lineage>
        <taxon>Eukaryota</taxon>
        <taxon>Fungi</taxon>
        <taxon>Dikarya</taxon>
        <taxon>Ascomycota</taxon>
        <taxon>Saccharomycotina</taxon>
        <taxon>Pichiomycetes</taxon>
        <taxon>Pichiales</taxon>
        <taxon>Pichiaceae</taxon>
        <taxon>Ambrosiozyma</taxon>
    </lineage>
</organism>
<name>A0ACB5TW04_AMBMO</name>
<evidence type="ECO:0000313" key="1">
    <source>
        <dbReference type="EMBL" id="GME96250.1"/>
    </source>
</evidence>
<proteinExistence type="predicted"/>
<accession>A0ACB5TW04</accession>
<reference evidence="1" key="1">
    <citation type="submission" date="2023-04" db="EMBL/GenBank/DDBJ databases">
        <title>Ambrosiozyma monospora NBRC 10751.</title>
        <authorList>
            <person name="Ichikawa N."/>
            <person name="Sato H."/>
            <person name="Tonouchi N."/>
        </authorList>
    </citation>
    <scope>NUCLEOTIDE SEQUENCE</scope>
    <source>
        <strain evidence="1">NBRC 10751</strain>
    </source>
</reference>
<evidence type="ECO:0000313" key="2">
    <source>
        <dbReference type="Proteomes" id="UP001165064"/>
    </source>
</evidence>
<gene>
    <name evidence="1" type="ORF">Amon02_000993500</name>
</gene>
<protein>
    <submittedName>
        <fullName evidence="1">Unnamed protein product</fullName>
    </submittedName>
</protein>
<comment type="caution">
    <text evidence="1">The sequence shown here is derived from an EMBL/GenBank/DDBJ whole genome shotgun (WGS) entry which is preliminary data.</text>
</comment>
<dbReference type="Proteomes" id="UP001165064">
    <property type="component" value="Unassembled WGS sequence"/>
</dbReference>
<dbReference type="EMBL" id="BSXS01009687">
    <property type="protein sequence ID" value="GME96250.1"/>
    <property type="molecule type" value="Genomic_DNA"/>
</dbReference>
<sequence>MNTILNQDLDELSNDSMVESLKACCRTVFSLVDYFREWFSARKRDKKYSGSAFSEEHYKIEKFLKNLPTELLALRTAQCNSYERAIFNLEQSYVSGKLSQNEFSTRIRKMYSEIDDLDSLHGVLKVFSTDSLNDKLLQFRYCDDWTVTHESLAALSELDNYQNSSGGNEDKLNSVTSLLKCLDDHCEYDQVLLKLKNFEGGQQQFKPSKDWVVSALQASIFSGKFEELTKWVGHAEEFPSINSIGSELSIYYEFAQGLITLHNNKLNDCNRHINSAMRSLGFALSLSKEISHIKITNYMLLLHCIYDFQCLVNIDSKRSFRSVLDLLRERSDNTPSEYKINWKTHSLRKSIEILHPSSIVRDHLSDTLVEASEILRKSGRLDMAAKNITTALSLGNSSSKVDLEFANLLWAQGEHAQALKMLQSLLNSNDSISDRNLIQLTYSSWLEDSAAGSYDQITNGYETVANTRGGDIQLISKAHYCLGRLLW</sequence>